<organism evidence="4 5">
    <name type="scientific">Colletotrichum chlorophyti</name>
    <dbReference type="NCBI Taxonomy" id="708187"/>
    <lineage>
        <taxon>Eukaryota</taxon>
        <taxon>Fungi</taxon>
        <taxon>Dikarya</taxon>
        <taxon>Ascomycota</taxon>
        <taxon>Pezizomycotina</taxon>
        <taxon>Sordariomycetes</taxon>
        <taxon>Hypocreomycetidae</taxon>
        <taxon>Glomerellales</taxon>
        <taxon>Glomerellaceae</taxon>
        <taxon>Colletotrichum</taxon>
    </lineage>
</organism>
<protein>
    <recommendedName>
        <fullName evidence="2">Altered inheritance of mitochondria protein 6</fullName>
    </recommendedName>
</protein>
<keyword evidence="3" id="KW-0472">Membrane</keyword>
<dbReference type="InterPro" id="IPR017946">
    <property type="entry name" value="PLC-like_Pdiesterase_TIM-brl"/>
</dbReference>
<dbReference type="InterPro" id="IPR039559">
    <property type="entry name" value="AIM6_PI-PLC-like_dom"/>
</dbReference>
<feature type="transmembrane region" description="Helical" evidence="3">
    <location>
        <begin position="357"/>
        <end position="379"/>
    </location>
</feature>
<dbReference type="InterPro" id="IPR051236">
    <property type="entry name" value="HAT_RTT109-like"/>
</dbReference>
<dbReference type="PROSITE" id="PS50007">
    <property type="entry name" value="PIPLC_X_DOMAIN"/>
    <property type="match status" value="1"/>
</dbReference>
<accession>A0A1Q8RT17</accession>
<proteinExistence type="inferred from homology"/>
<dbReference type="EMBL" id="MPGH01000093">
    <property type="protein sequence ID" value="OLN87468.1"/>
    <property type="molecule type" value="Genomic_DNA"/>
</dbReference>
<keyword evidence="3" id="KW-0812">Transmembrane</keyword>
<reference evidence="4 5" key="1">
    <citation type="submission" date="2016-11" db="EMBL/GenBank/DDBJ databases">
        <title>Draft Genome Assembly of Colletotrichum chlorophyti a pathogen of herbaceous plants.</title>
        <authorList>
            <person name="Gan P."/>
            <person name="Narusaka M."/>
            <person name="Tsushima A."/>
            <person name="Narusaka Y."/>
            <person name="Takano Y."/>
            <person name="Shirasu K."/>
        </authorList>
    </citation>
    <scope>NUCLEOTIDE SEQUENCE [LARGE SCALE GENOMIC DNA]</scope>
    <source>
        <strain evidence="4 5">NTL11</strain>
    </source>
</reference>
<dbReference type="AlphaFoldDB" id="A0A1Q8RT17"/>
<keyword evidence="5" id="KW-1185">Reference proteome</keyword>
<evidence type="ECO:0000256" key="2">
    <source>
        <dbReference type="ARBA" id="ARBA00014286"/>
    </source>
</evidence>
<dbReference type="Proteomes" id="UP000186583">
    <property type="component" value="Unassembled WGS sequence"/>
</dbReference>
<name>A0A1Q8RT17_9PEZI</name>
<comment type="caution">
    <text evidence="4">The sequence shown here is derived from an EMBL/GenBank/DDBJ whole genome shotgun (WGS) entry which is preliminary data.</text>
</comment>
<dbReference type="OrthoDB" id="4153866at2759"/>
<dbReference type="CDD" id="cd08577">
    <property type="entry name" value="PI-PLCc_GDPD_SF_unchar3"/>
    <property type="match status" value="1"/>
</dbReference>
<comment type="similarity">
    <text evidence="1">Belongs to the AIM6 family.</text>
</comment>
<evidence type="ECO:0000256" key="1">
    <source>
        <dbReference type="ARBA" id="ARBA00008858"/>
    </source>
</evidence>
<gene>
    <name evidence="4" type="ORF">CCHL11_09127</name>
</gene>
<dbReference type="PANTHER" id="PTHR31571:SF1">
    <property type="entry name" value="ALTERED INHERITANCE OF MITOCHONDRIA PROTEIN 6"/>
    <property type="match status" value="1"/>
</dbReference>
<dbReference type="SUPFAM" id="SSF51695">
    <property type="entry name" value="PLC-like phosphodiesterases"/>
    <property type="match status" value="1"/>
</dbReference>
<dbReference type="GO" id="GO:0006629">
    <property type="term" value="P:lipid metabolic process"/>
    <property type="evidence" value="ECO:0007669"/>
    <property type="project" value="InterPro"/>
</dbReference>
<dbReference type="GO" id="GO:0008081">
    <property type="term" value="F:phosphoric diester hydrolase activity"/>
    <property type="evidence" value="ECO:0007669"/>
    <property type="project" value="InterPro"/>
</dbReference>
<evidence type="ECO:0000313" key="4">
    <source>
        <dbReference type="EMBL" id="OLN87468.1"/>
    </source>
</evidence>
<evidence type="ECO:0000313" key="5">
    <source>
        <dbReference type="Proteomes" id="UP000186583"/>
    </source>
</evidence>
<evidence type="ECO:0000256" key="3">
    <source>
        <dbReference type="SAM" id="Phobius"/>
    </source>
</evidence>
<dbReference type="STRING" id="708187.A0A1Q8RT17"/>
<keyword evidence="3" id="KW-1133">Transmembrane helix</keyword>
<sequence length="397" mass="45289">MATKTNALAGAVFILQPQALSDLASANFISNNPITTDGQPVDGLSRWLEDFSRSVIPIMCHSHNDYWRPYPLYSALAAGCTGVEADVWLSDDGSEVLVGHDRHDLSPDRTLRSLYLDPLLEILNAVNPPEQWSNFSRTDRPQGVFRSQPNVTLVLLLDVKDDAYKTWPVVMKQLEPLREKMFLTRYEEIYPKPGFILKQSLWPGPVTVVGTGDLLKDRDINQWPNRTKYAAYHDAFLDAPLEQLPKDNYREVYADGWSATTLWRSEDAYYTSVSFQQSIGSVRTGFREAQLTKLRSQISTAKWSGLKSRYWDLPSWPISYRDYVWDVLTREGVDMLNVDDLQSAAKRGWTTGYVRSVVWMIMASVSIFLSSGALTWYGYRAIKKHTKRLISQPIMLE</sequence>
<dbReference type="PANTHER" id="PTHR31571">
    <property type="entry name" value="ALTERED INHERITANCE OF MITOCHONDRIA PROTEIN 6"/>
    <property type="match status" value="1"/>
</dbReference>